<dbReference type="AlphaFoldDB" id="A0AAW8B875"/>
<comment type="subcellular location">
    <subcellularLocation>
        <location evidence="1">Membrane</location>
    </subcellularLocation>
</comment>
<keyword evidence="3 9" id="KW-1003">Cell membrane</keyword>
<keyword evidence="4 9" id="KW-0812">Transmembrane</keyword>
<dbReference type="PROSITE" id="PS01067">
    <property type="entry name" value="SECE_SEC61G"/>
    <property type="match status" value="1"/>
</dbReference>
<dbReference type="RefSeq" id="WP_305171167.1">
    <property type="nucleotide sequence ID" value="NZ_JAUUUU010000008.1"/>
</dbReference>
<keyword evidence="2 9" id="KW-0813">Transport</keyword>
<dbReference type="InterPro" id="IPR038379">
    <property type="entry name" value="SecE_sf"/>
</dbReference>
<dbReference type="PANTHER" id="PTHR33910">
    <property type="entry name" value="PROTEIN TRANSLOCASE SUBUNIT SECE"/>
    <property type="match status" value="1"/>
</dbReference>
<dbReference type="InterPro" id="IPR005807">
    <property type="entry name" value="SecE_bac"/>
</dbReference>
<dbReference type="Proteomes" id="UP001178354">
    <property type="component" value="Unassembled WGS sequence"/>
</dbReference>
<evidence type="ECO:0000256" key="9">
    <source>
        <dbReference type="HAMAP-Rule" id="MF_00422"/>
    </source>
</evidence>
<dbReference type="InterPro" id="IPR001901">
    <property type="entry name" value="Translocase_SecE/Sec61-g"/>
</dbReference>
<comment type="caution">
    <text evidence="10">The sequence shown here is derived from an EMBL/GenBank/DDBJ whole genome shotgun (WGS) entry which is preliminary data.</text>
</comment>
<keyword evidence="8 9" id="KW-0472">Membrane</keyword>
<reference evidence="10" key="2">
    <citation type="submission" date="2023-08" db="EMBL/GenBank/DDBJ databases">
        <authorList>
            <person name="Luo J."/>
        </authorList>
    </citation>
    <scope>NUCLEOTIDE SEQUENCE</scope>
    <source>
        <strain evidence="10">DSM 25064</strain>
    </source>
</reference>
<dbReference type="PRINTS" id="PR01650">
    <property type="entry name" value="SECETRNLCASE"/>
</dbReference>
<keyword evidence="5 9" id="KW-0653">Protein transport</keyword>
<dbReference type="EMBL" id="JAUUUU010000008">
    <property type="protein sequence ID" value="MDP1521502.1"/>
    <property type="molecule type" value="Genomic_DNA"/>
</dbReference>
<protein>
    <recommendedName>
        <fullName evidence="9">Protein translocase subunit SecE</fullName>
    </recommendedName>
</protein>
<accession>A0AAW8B875</accession>
<name>A0AAW8B875_9GAMM</name>
<comment type="subunit">
    <text evidence="9">Component of the Sec protein translocase complex. Heterotrimer consisting of SecY, SecE and SecG subunits. The heterotrimers can form oligomers, although 1 heterotrimer is thought to be able to translocate proteins. Interacts with the ribosome. Interacts with SecDF, and other proteins may be involved. Interacts with SecA.</text>
</comment>
<dbReference type="GO" id="GO:0009306">
    <property type="term" value="P:protein secretion"/>
    <property type="evidence" value="ECO:0007669"/>
    <property type="project" value="UniProtKB-UniRule"/>
</dbReference>
<evidence type="ECO:0000256" key="4">
    <source>
        <dbReference type="ARBA" id="ARBA00022692"/>
    </source>
</evidence>
<reference evidence="10" key="1">
    <citation type="journal article" date="2010" name="Int. J. Syst. Evol. Microbiol.">
        <title>Porticoccus litoralis gen. nov., sp. nov., a gammaproteobacterium isolated from the Yellow Sea.</title>
        <authorList>
            <person name="Oh H.M."/>
            <person name="Kim H."/>
            <person name="Kim K.M."/>
            <person name="Min G.S."/>
            <person name="Cho J.C."/>
        </authorList>
    </citation>
    <scope>NUCLEOTIDE SEQUENCE</scope>
    <source>
        <strain evidence="10">DSM 25064</strain>
    </source>
</reference>
<comment type="function">
    <text evidence="9">Essential subunit of the Sec protein translocation channel SecYEG. Clamps together the 2 halves of SecY. May contact the channel plug during translocation.</text>
</comment>
<keyword evidence="11" id="KW-1185">Reference proteome</keyword>
<evidence type="ECO:0000256" key="2">
    <source>
        <dbReference type="ARBA" id="ARBA00022448"/>
    </source>
</evidence>
<evidence type="ECO:0000256" key="1">
    <source>
        <dbReference type="ARBA" id="ARBA00004370"/>
    </source>
</evidence>
<evidence type="ECO:0000313" key="11">
    <source>
        <dbReference type="Proteomes" id="UP001178354"/>
    </source>
</evidence>
<evidence type="ECO:0000256" key="3">
    <source>
        <dbReference type="ARBA" id="ARBA00022475"/>
    </source>
</evidence>
<gene>
    <name evidence="9 10" type="primary">secE</name>
    <name evidence="10" type="ORF">Q8A57_11030</name>
</gene>
<feature type="transmembrane region" description="Helical" evidence="9">
    <location>
        <begin position="15"/>
        <end position="33"/>
    </location>
</feature>
<dbReference type="GO" id="GO:0006605">
    <property type="term" value="P:protein targeting"/>
    <property type="evidence" value="ECO:0007669"/>
    <property type="project" value="UniProtKB-UniRule"/>
</dbReference>
<dbReference type="PANTHER" id="PTHR33910:SF1">
    <property type="entry name" value="PROTEIN TRANSLOCASE SUBUNIT SECE"/>
    <property type="match status" value="1"/>
</dbReference>
<sequence length="122" mass="13699">MSAATEEKQYRLDSLKWLVVTVLVAGAIYGNYYYSTESLLYRVLAMLAVALVAGFVAVQTRKGESFITLLRGAYTETRRVVWPTRQERNQTTLMVVAVVLIMSLILWGLDTLFGWLASMVIG</sequence>
<dbReference type="GO" id="GO:0065002">
    <property type="term" value="P:intracellular protein transmembrane transport"/>
    <property type="evidence" value="ECO:0007669"/>
    <property type="project" value="UniProtKB-UniRule"/>
</dbReference>
<dbReference type="Gene3D" id="1.20.5.1030">
    <property type="entry name" value="Preprotein translocase secy subunit"/>
    <property type="match status" value="1"/>
</dbReference>
<dbReference type="HAMAP" id="MF_00422">
    <property type="entry name" value="SecE"/>
    <property type="match status" value="1"/>
</dbReference>
<feature type="transmembrane region" description="Helical" evidence="9">
    <location>
        <begin position="93"/>
        <end position="117"/>
    </location>
</feature>
<evidence type="ECO:0000256" key="7">
    <source>
        <dbReference type="ARBA" id="ARBA00023010"/>
    </source>
</evidence>
<keyword evidence="7 9" id="KW-0811">Translocation</keyword>
<dbReference type="NCBIfam" id="TIGR00964">
    <property type="entry name" value="secE_bact"/>
    <property type="match status" value="1"/>
</dbReference>
<evidence type="ECO:0000256" key="5">
    <source>
        <dbReference type="ARBA" id="ARBA00022927"/>
    </source>
</evidence>
<keyword evidence="6 9" id="KW-1133">Transmembrane helix</keyword>
<proteinExistence type="inferred from homology"/>
<feature type="transmembrane region" description="Helical" evidence="9">
    <location>
        <begin position="39"/>
        <end position="58"/>
    </location>
</feature>
<evidence type="ECO:0000256" key="6">
    <source>
        <dbReference type="ARBA" id="ARBA00022989"/>
    </source>
</evidence>
<dbReference type="Pfam" id="PF00584">
    <property type="entry name" value="SecE"/>
    <property type="match status" value="1"/>
</dbReference>
<dbReference type="GO" id="GO:0043952">
    <property type="term" value="P:protein transport by the Sec complex"/>
    <property type="evidence" value="ECO:0007669"/>
    <property type="project" value="UniProtKB-UniRule"/>
</dbReference>
<evidence type="ECO:0000313" key="10">
    <source>
        <dbReference type="EMBL" id="MDP1521502.1"/>
    </source>
</evidence>
<organism evidence="10 11">
    <name type="scientific">Porticoccus litoralis</name>
    <dbReference type="NCBI Taxonomy" id="434086"/>
    <lineage>
        <taxon>Bacteria</taxon>
        <taxon>Pseudomonadati</taxon>
        <taxon>Pseudomonadota</taxon>
        <taxon>Gammaproteobacteria</taxon>
        <taxon>Cellvibrionales</taxon>
        <taxon>Porticoccaceae</taxon>
        <taxon>Porticoccus</taxon>
    </lineage>
</organism>
<comment type="caution">
    <text evidence="9">Lacks conserved residue(s) required for the propagation of feature annotation.</text>
</comment>
<evidence type="ECO:0000256" key="8">
    <source>
        <dbReference type="ARBA" id="ARBA00023136"/>
    </source>
</evidence>
<dbReference type="GO" id="GO:0008320">
    <property type="term" value="F:protein transmembrane transporter activity"/>
    <property type="evidence" value="ECO:0007669"/>
    <property type="project" value="UniProtKB-UniRule"/>
</dbReference>
<dbReference type="GO" id="GO:0005886">
    <property type="term" value="C:plasma membrane"/>
    <property type="evidence" value="ECO:0007669"/>
    <property type="project" value="UniProtKB-UniRule"/>
</dbReference>
<comment type="similarity">
    <text evidence="9">Belongs to the SecE/SEC61-gamma family.</text>
</comment>